<dbReference type="Proteomes" id="UP001230629">
    <property type="component" value="Unassembled WGS sequence"/>
</dbReference>
<feature type="non-terminal residue" evidence="1">
    <location>
        <position position="91"/>
    </location>
</feature>
<comment type="caution">
    <text evidence="1">The sequence shown here is derived from an EMBL/GenBank/DDBJ whole genome shotgun (WGS) entry which is preliminary data.</text>
</comment>
<dbReference type="AlphaFoldDB" id="A0AAW6Y037"/>
<dbReference type="EMBL" id="JASOIH010000364">
    <property type="protein sequence ID" value="MDK6900656.1"/>
    <property type="molecule type" value="Genomic_DNA"/>
</dbReference>
<reference evidence="1" key="1">
    <citation type="submission" date="2023-05" db="EMBL/GenBank/DDBJ databases">
        <title>Cataloging the Phylogenetic Diversity of Human Bladder Bacteria.</title>
        <authorList>
            <person name="Du J."/>
        </authorList>
    </citation>
    <scope>NUCLEOTIDE SEQUENCE</scope>
    <source>
        <strain evidence="1">UMB8703</strain>
    </source>
</reference>
<protein>
    <submittedName>
        <fullName evidence="1">Uncharacterized protein</fullName>
    </submittedName>
</protein>
<gene>
    <name evidence="1" type="ORF">QP229_11920</name>
</gene>
<feature type="non-terminal residue" evidence="1">
    <location>
        <position position="1"/>
    </location>
</feature>
<evidence type="ECO:0000313" key="1">
    <source>
        <dbReference type="EMBL" id="MDK6900656.1"/>
    </source>
</evidence>
<proteinExistence type="predicted"/>
<organism evidence="1 2">
    <name type="scientific">Streptococcus agalactiae</name>
    <dbReference type="NCBI Taxonomy" id="1311"/>
    <lineage>
        <taxon>Bacteria</taxon>
        <taxon>Bacillati</taxon>
        <taxon>Bacillota</taxon>
        <taxon>Bacilli</taxon>
        <taxon>Lactobacillales</taxon>
        <taxon>Streptococcaceae</taxon>
        <taxon>Streptococcus</taxon>
    </lineage>
</organism>
<sequence length="91" mass="10404">VIDGYRTDKDEVPRTGGSFSFYELGAPLLLAGDLNPEVTLERVREYVWFTETGQPFSNPPSAHPYFLGRHDDASLFFVFEPDRVTSLDRDY</sequence>
<accession>A0AAW6Y037</accession>
<evidence type="ECO:0000313" key="2">
    <source>
        <dbReference type="Proteomes" id="UP001230629"/>
    </source>
</evidence>
<name>A0AAW6Y037_STRAG</name>